<feature type="transmembrane region" description="Helical" evidence="1">
    <location>
        <begin position="207"/>
        <end position="225"/>
    </location>
</feature>
<keyword evidence="1" id="KW-1133">Transmembrane helix</keyword>
<evidence type="ECO:0000313" key="2">
    <source>
        <dbReference type="EMBL" id="RXK40296.1"/>
    </source>
</evidence>
<feature type="transmembrane region" description="Helical" evidence="1">
    <location>
        <begin position="86"/>
        <end position="105"/>
    </location>
</feature>
<dbReference type="Proteomes" id="UP000289152">
    <property type="component" value="Unassembled WGS sequence"/>
</dbReference>
<sequence>MTEDDLLDKLDDILRFISKIRTPHWTIMTTILTLLPTTIILIVSSYSTRLYHGATPLPFNIPPPTARLLPLTMYTMSMPVYMLSPYALKSDVVFPLMPMLLMMSLRGGKETTGSEDTVWEVGVLVSNAALFSLWPLLAGRFEIRLLASCLAQLWMSLIGHNPLRTTSNDVRRLTTTAYFCMGIWYLYGWTPNRYRHPSIWPGMHEQLNMVLSSLIFAGSVVWGLVKLIEDAWAIGGLGGGDRNMRERRGR</sequence>
<gene>
    <name evidence="2" type="ORF">M231_02410</name>
</gene>
<dbReference type="AlphaFoldDB" id="A0A4Q1BQS5"/>
<comment type="caution">
    <text evidence="2">The sequence shown here is derived from an EMBL/GenBank/DDBJ whole genome shotgun (WGS) entry which is preliminary data.</text>
</comment>
<dbReference type="UniPathway" id="UPA00378"/>
<name>A0A4Q1BQS5_TREME</name>
<dbReference type="EMBL" id="SDIL01000020">
    <property type="protein sequence ID" value="RXK40296.1"/>
    <property type="molecule type" value="Genomic_DNA"/>
</dbReference>
<keyword evidence="3" id="KW-1185">Reference proteome</keyword>
<accession>A0A4Q1BQS5</accession>
<dbReference type="OrthoDB" id="5589195at2759"/>
<feature type="transmembrane region" description="Helical" evidence="1">
    <location>
        <begin position="170"/>
        <end position="187"/>
    </location>
</feature>
<organism evidence="2 3">
    <name type="scientific">Tremella mesenterica</name>
    <name type="common">Jelly fungus</name>
    <dbReference type="NCBI Taxonomy" id="5217"/>
    <lineage>
        <taxon>Eukaryota</taxon>
        <taxon>Fungi</taxon>
        <taxon>Dikarya</taxon>
        <taxon>Basidiomycota</taxon>
        <taxon>Agaricomycotina</taxon>
        <taxon>Tremellomycetes</taxon>
        <taxon>Tremellales</taxon>
        <taxon>Tremellaceae</taxon>
        <taxon>Tremella</taxon>
    </lineage>
</organism>
<feature type="transmembrane region" description="Helical" evidence="1">
    <location>
        <begin position="25"/>
        <end position="46"/>
    </location>
</feature>
<feature type="transmembrane region" description="Helical" evidence="1">
    <location>
        <begin position="117"/>
        <end position="137"/>
    </location>
</feature>
<keyword evidence="1" id="KW-0472">Membrane</keyword>
<dbReference type="STRING" id="5217.A0A4Q1BQS5"/>
<protein>
    <submittedName>
        <fullName evidence="2">Uncharacterized protein</fullName>
    </submittedName>
</protein>
<proteinExistence type="predicted"/>
<reference evidence="2 3" key="1">
    <citation type="submission" date="2016-06" db="EMBL/GenBank/DDBJ databases">
        <title>Evolution of pathogenesis and genome organization in the Tremellales.</title>
        <authorList>
            <person name="Cuomo C."/>
            <person name="Litvintseva A."/>
            <person name="Heitman J."/>
            <person name="Chen Y."/>
            <person name="Sun S."/>
            <person name="Springer D."/>
            <person name="Dromer F."/>
            <person name="Young S."/>
            <person name="Zeng Q."/>
            <person name="Chapman S."/>
            <person name="Gujja S."/>
            <person name="Saif S."/>
            <person name="Birren B."/>
        </authorList>
    </citation>
    <scope>NUCLEOTIDE SEQUENCE [LARGE SCALE GENOMIC DNA]</scope>
    <source>
        <strain evidence="2 3">ATCC 28783</strain>
    </source>
</reference>
<dbReference type="VEuPathDB" id="FungiDB:TREMEDRAFT_55941"/>
<evidence type="ECO:0000313" key="3">
    <source>
        <dbReference type="Proteomes" id="UP000289152"/>
    </source>
</evidence>
<keyword evidence="1" id="KW-0812">Transmembrane</keyword>
<dbReference type="InParanoid" id="A0A4Q1BQS5"/>
<evidence type="ECO:0000256" key="1">
    <source>
        <dbReference type="SAM" id="Phobius"/>
    </source>
</evidence>